<dbReference type="EC" id="4.2.1.11" evidence="3 10"/>
<evidence type="ECO:0000256" key="9">
    <source>
        <dbReference type="ARBA" id="ARBA00045763"/>
    </source>
</evidence>
<dbReference type="SMART" id="SM01193">
    <property type="entry name" value="Enolase_N"/>
    <property type="match status" value="1"/>
</dbReference>
<dbReference type="SUPFAM" id="SSF54826">
    <property type="entry name" value="Enolase N-terminal domain-like"/>
    <property type="match status" value="1"/>
</dbReference>
<evidence type="ECO:0000256" key="1">
    <source>
        <dbReference type="ARBA" id="ARBA00005031"/>
    </source>
</evidence>
<keyword evidence="6 10" id="KW-0460">Magnesium</keyword>
<evidence type="ECO:0000256" key="8">
    <source>
        <dbReference type="ARBA" id="ARBA00023239"/>
    </source>
</evidence>
<sequence length="434" mass="46594">MPAQPACHISSLFALEVLDSRGNPTVEACVTLNDGSSGRAIVPSGASTGCREAVELRDDDPARYQGRGVLKAVANINDLIAPALIGQRADEQRRLDRLMCELDGTDSKSQLGANAILAVSMALTRAAASHHHQPLYRYLGGSNAHLLPVPCLNVINGGRHASNNLDIQEFKIVPHQASSFAEAIRMGEETFHALKTLLADSGLGTGIGDEGGFAPMLTSNEQAVELILQAIEAAGYRPGEDISLALDPAASEMADTGGYRFSHSDNALRSADEMIELWQAWLDRYPILLLEDPLGEEDWAGWETLTRQLAGRVELVGDDLLCTNPELLQRAIDRGVANSVLIKPNQIGTVTETLDCVALANRHGYGCYLSHRSGDSEDTFIADLAVAIGCGHMKTGSGCRSERVAKFNQLLRIEHELGSQASFAGRGTFRTRSA</sequence>
<comment type="subunit">
    <text evidence="10">Component of the RNA degradosome, a multiprotein complex involved in RNA processing and mRNA degradation.</text>
</comment>
<dbReference type="Gene3D" id="3.30.390.10">
    <property type="entry name" value="Enolase-like, N-terminal domain"/>
    <property type="match status" value="1"/>
</dbReference>
<keyword evidence="8 10" id="KW-0456">Lyase</keyword>
<evidence type="ECO:0000256" key="2">
    <source>
        <dbReference type="ARBA" id="ARBA00009604"/>
    </source>
</evidence>
<feature type="binding site" evidence="10">
    <location>
        <position position="343"/>
    </location>
    <ligand>
        <name>(2R)-2-phosphoglycerate</name>
        <dbReference type="ChEBI" id="CHEBI:58289"/>
    </ligand>
</feature>
<dbReference type="Proteomes" id="UP001321526">
    <property type="component" value="Chromosome"/>
</dbReference>
<evidence type="ECO:0000313" key="14">
    <source>
        <dbReference type="Proteomes" id="UP001321526"/>
    </source>
</evidence>
<dbReference type="EMBL" id="CP035631">
    <property type="protein sequence ID" value="WFF41371.1"/>
    <property type="molecule type" value="Genomic_DNA"/>
</dbReference>
<evidence type="ECO:0000256" key="5">
    <source>
        <dbReference type="ARBA" id="ARBA00022525"/>
    </source>
</evidence>
<dbReference type="InterPro" id="IPR020809">
    <property type="entry name" value="Enolase_CS"/>
</dbReference>
<feature type="binding site" evidence="10">
    <location>
        <position position="318"/>
    </location>
    <ligand>
        <name>Mg(2+)</name>
        <dbReference type="ChEBI" id="CHEBI:18420"/>
    </ligand>
</feature>
<protein>
    <recommendedName>
        <fullName evidence="4 10">Enolase</fullName>
        <ecNumber evidence="3 10">4.2.1.11</ecNumber>
    </recommendedName>
    <alternativeName>
        <fullName evidence="10">2-phospho-D-glycerate hydro-lyase</fullName>
    </alternativeName>
    <alternativeName>
        <fullName evidence="10">2-phosphoglycerate dehydratase</fullName>
    </alternativeName>
</protein>
<feature type="binding site" evidence="10">
    <location>
        <position position="373"/>
    </location>
    <ligand>
        <name>(2R)-2-phosphoglycerate</name>
        <dbReference type="ChEBI" id="CHEBI:58289"/>
    </ligand>
</feature>
<keyword evidence="13" id="KW-0687">Ribonucleoprotein</keyword>
<comment type="pathway">
    <text evidence="1 10">Carbohydrate degradation; glycolysis; pyruvate from D-glyceraldehyde 3-phosphate: step 4/5.</text>
</comment>
<dbReference type="InterPro" id="IPR036849">
    <property type="entry name" value="Enolase-like_C_sf"/>
</dbReference>
<evidence type="ECO:0000256" key="4">
    <source>
        <dbReference type="ARBA" id="ARBA00017068"/>
    </source>
</evidence>
<dbReference type="SUPFAM" id="SSF51604">
    <property type="entry name" value="Enolase C-terminal domain-like"/>
    <property type="match status" value="1"/>
</dbReference>
<evidence type="ECO:0000259" key="12">
    <source>
        <dbReference type="SMART" id="SM01193"/>
    </source>
</evidence>
<dbReference type="InterPro" id="IPR000941">
    <property type="entry name" value="Enolase"/>
</dbReference>
<reference evidence="13 14" key="1">
    <citation type="submission" date="2019-01" db="EMBL/GenBank/DDBJ databases">
        <title>Genome sequence of Salinicola endophyticus REST5.</title>
        <authorList>
            <person name="Nascimento F.X."/>
        </authorList>
    </citation>
    <scope>NUCLEOTIDE SEQUENCE [LARGE SCALE GENOMIC DNA]</scope>
    <source>
        <strain evidence="13 14">REST5</strain>
    </source>
</reference>
<evidence type="ECO:0000259" key="11">
    <source>
        <dbReference type="SMART" id="SM01192"/>
    </source>
</evidence>
<keyword evidence="10" id="KW-0479">Metal-binding</keyword>
<keyword evidence="5 10" id="KW-0964">Secreted</keyword>
<comment type="catalytic activity">
    <reaction evidence="10">
        <text>(2R)-2-phosphoglycerate = phosphoenolpyruvate + H2O</text>
        <dbReference type="Rhea" id="RHEA:10164"/>
        <dbReference type="ChEBI" id="CHEBI:15377"/>
        <dbReference type="ChEBI" id="CHEBI:58289"/>
        <dbReference type="ChEBI" id="CHEBI:58702"/>
        <dbReference type="EC" id="4.2.1.11"/>
    </reaction>
</comment>
<accession>A0ABY8FF00</accession>
<evidence type="ECO:0000256" key="10">
    <source>
        <dbReference type="HAMAP-Rule" id="MF_00318"/>
    </source>
</evidence>
<dbReference type="SFLD" id="SFLDS00001">
    <property type="entry name" value="Enolase"/>
    <property type="match status" value="1"/>
</dbReference>
<proteinExistence type="inferred from homology"/>
<feature type="domain" description="Enolase C-terminal TIM barrel" evidence="11">
    <location>
        <begin position="144"/>
        <end position="431"/>
    </location>
</feature>
<feature type="binding site" evidence="10">
    <location>
        <position position="291"/>
    </location>
    <ligand>
        <name>Mg(2+)</name>
        <dbReference type="ChEBI" id="CHEBI:18420"/>
    </ligand>
</feature>
<evidence type="ECO:0000256" key="3">
    <source>
        <dbReference type="ARBA" id="ARBA00012058"/>
    </source>
</evidence>
<comment type="subcellular location">
    <subcellularLocation>
        <location evidence="10">Cytoplasm</location>
    </subcellularLocation>
    <subcellularLocation>
        <location evidence="10">Secreted</location>
    </subcellularLocation>
    <subcellularLocation>
        <location evidence="10">Cell surface</location>
    </subcellularLocation>
    <text evidence="10">Fractions of enolase are present in both the cytoplasm and on the cell surface.</text>
</comment>
<comment type="function">
    <text evidence="9 10">Catalyzes the reversible conversion of 2-phosphoglycerate (2-PG) into phosphoenolpyruvate (PEP). It is essential for the degradation of carbohydrates via glycolysis.</text>
</comment>
<feature type="binding site" evidence="10">
    <location>
        <position position="372"/>
    </location>
    <ligand>
        <name>(2R)-2-phosphoglycerate</name>
        <dbReference type="ChEBI" id="CHEBI:58289"/>
    </ligand>
</feature>
<feature type="active site" description="Proton donor" evidence="10">
    <location>
        <position position="210"/>
    </location>
</feature>
<dbReference type="InterPro" id="IPR029017">
    <property type="entry name" value="Enolase-like_N"/>
</dbReference>
<feature type="binding site" evidence="10">
    <location>
        <position position="247"/>
    </location>
    <ligand>
        <name>Mg(2+)</name>
        <dbReference type="ChEBI" id="CHEBI:18420"/>
    </ligand>
</feature>
<dbReference type="Pfam" id="PF00113">
    <property type="entry name" value="Enolase_C"/>
    <property type="match status" value="1"/>
</dbReference>
<dbReference type="GO" id="GO:0004634">
    <property type="term" value="F:phosphopyruvate hydratase activity"/>
    <property type="evidence" value="ECO:0007669"/>
    <property type="project" value="UniProtKB-EC"/>
</dbReference>
<evidence type="ECO:0000256" key="6">
    <source>
        <dbReference type="ARBA" id="ARBA00022842"/>
    </source>
</evidence>
<feature type="domain" description="Enolase N-terminal" evidence="12">
    <location>
        <begin position="9"/>
        <end position="139"/>
    </location>
</feature>
<dbReference type="SFLD" id="SFLDF00002">
    <property type="entry name" value="enolase"/>
    <property type="match status" value="1"/>
</dbReference>
<dbReference type="PIRSF" id="PIRSF001400">
    <property type="entry name" value="Enolase"/>
    <property type="match status" value="1"/>
</dbReference>
<keyword evidence="13" id="KW-0689">Ribosomal protein</keyword>
<dbReference type="Gene3D" id="3.20.20.120">
    <property type="entry name" value="Enolase-like C-terminal domain"/>
    <property type="match status" value="1"/>
</dbReference>
<dbReference type="InterPro" id="IPR020811">
    <property type="entry name" value="Enolase_N"/>
</dbReference>
<dbReference type="PANTHER" id="PTHR11902:SF1">
    <property type="entry name" value="ENOLASE"/>
    <property type="match status" value="1"/>
</dbReference>
<dbReference type="InterPro" id="IPR020810">
    <property type="entry name" value="Enolase_C"/>
</dbReference>
<dbReference type="GO" id="GO:0005840">
    <property type="term" value="C:ribosome"/>
    <property type="evidence" value="ECO:0007669"/>
    <property type="project" value="UniProtKB-KW"/>
</dbReference>
<keyword evidence="7 10" id="KW-0324">Glycolysis</keyword>
<dbReference type="CDD" id="cd03313">
    <property type="entry name" value="enolase"/>
    <property type="match status" value="1"/>
</dbReference>
<dbReference type="PROSITE" id="PS00164">
    <property type="entry name" value="ENOLASE"/>
    <property type="match status" value="1"/>
</dbReference>
<dbReference type="NCBIfam" id="TIGR01060">
    <property type="entry name" value="eno"/>
    <property type="match status" value="1"/>
</dbReference>
<dbReference type="PRINTS" id="PR00148">
    <property type="entry name" value="ENOLASE"/>
</dbReference>
<organism evidence="13 14">
    <name type="scientific">Salinicola endophyticus</name>
    <dbReference type="NCBI Taxonomy" id="1949083"/>
    <lineage>
        <taxon>Bacteria</taxon>
        <taxon>Pseudomonadati</taxon>
        <taxon>Pseudomonadota</taxon>
        <taxon>Gammaproteobacteria</taxon>
        <taxon>Oceanospirillales</taxon>
        <taxon>Halomonadaceae</taxon>
        <taxon>Salinicola</taxon>
    </lineage>
</organism>
<feature type="active site" description="Proton acceptor" evidence="10">
    <location>
        <position position="343"/>
    </location>
</feature>
<dbReference type="HAMAP" id="MF_00318">
    <property type="entry name" value="Enolase"/>
    <property type="match status" value="1"/>
</dbReference>
<name>A0ABY8FF00_9GAMM</name>
<dbReference type="PANTHER" id="PTHR11902">
    <property type="entry name" value="ENOLASE"/>
    <property type="match status" value="1"/>
</dbReference>
<keyword evidence="10" id="KW-0963">Cytoplasm</keyword>
<comment type="similarity">
    <text evidence="2 10">Belongs to the enolase family.</text>
</comment>
<dbReference type="RefSeq" id="WP_282236046.1">
    <property type="nucleotide sequence ID" value="NZ_CP035631.1"/>
</dbReference>
<evidence type="ECO:0000256" key="7">
    <source>
        <dbReference type="ARBA" id="ARBA00023152"/>
    </source>
</evidence>
<gene>
    <name evidence="10" type="primary">eno</name>
    <name evidence="13" type="ORF">EVC62_07550</name>
</gene>
<feature type="binding site" evidence="10">
    <location>
        <position position="168"/>
    </location>
    <ligand>
        <name>(2R)-2-phosphoglycerate</name>
        <dbReference type="ChEBI" id="CHEBI:58289"/>
    </ligand>
</feature>
<keyword evidence="14" id="KW-1185">Reference proteome</keyword>
<feature type="binding site" evidence="10">
    <location>
        <position position="394"/>
    </location>
    <ligand>
        <name>(2R)-2-phosphoglycerate</name>
        <dbReference type="ChEBI" id="CHEBI:58289"/>
    </ligand>
</feature>
<comment type="cofactor">
    <cofactor evidence="10">
        <name>Mg(2+)</name>
        <dbReference type="ChEBI" id="CHEBI:18420"/>
    </cofactor>
    <text evidence="10">Binds a second Mg(2+) ion via substrate during catalysis.</text>
</comment>
<dbReference type="Pfam" id="PF03952">
    <property type="entry name" value="Enolase_N"/>
    <property type="match status" value="1"/>
</dbReference>
<evidence type="ECO:0000313" key="13">
    <source>
        <dbReference type="EMBL" id="WFF41371.1"/>
    </source>
</evidence>
<dbReference type="SMART" id="SM01192">
    <property type="entry name" value="Enolase_C"/>
    <property type="match status" value="1"/>
</dbReference>
<dbReference type="SFLD" id="SFLDG00178">
    <property type="entry name" value="enolase"/>
    <property type="match status" value="1"/>
</dbReference>